<dbReference type="SUPFAM" id="SSF54373">
    <property type="entry name" value="FAD-linked reductases, C-terminal domain"/>
    <property type="match status" value="1"/>
</dbReference>
<dbReference type="EC" id="1.4.3.19" evidence="5"/>
<evidence type="ECO:0000313" key="8">
    <source>
        <dbReference type="Proteomes" id="UP000547458"/>
    </source>
</evidence>
<reference evidence="7 8" key="1">
    <citation type="submission" date="2020-03" db="EMBL/GenBank/DDBJ databases">
        <title>Sequencing the genomes of 1000 actinobacteria strains.</title>
        <authorList>
            <person name="Klenk H.-P."/>
        </authorList>
    </citation>
    <scope>NUCLEOTIDE SEQUENCE [LARGE SCALE GENOMIC DNA]</scope>
    <source>
        <strain evidence="7 8">DSM 16403</strain>
    </source>
</reference>
<evidence type="ECO:0000256" key="5">
    <source>
        <dbReference type="ARBA" id="ARBA00050018"/>
    </source>
</evidence>
<dbReference type="InterPro" id="IPR036188">
    <property type="entry name" value="FAD/NAD-bd_sf"/>
</dbReference>
<proteinExistence type="predicted"/>
<dbReference type="GO" id="GO:0009228">
    <property type="term" value="P:thiamine biosynthetic process"/>
    <property type="evidence" value="ECO:0007669"/>
    <property type="project" value="UniProtKB-KW"/>
</dbReference>
<dbReference type="GO" id="GO:0005737">
    <property type="term" value="C:cytoplasm"/>
    <property type="evidence" value="ECO:0007669"/>
    <property type="project" value="TreeGrafter"/>
</dbReference>
<comment type="catalytic activity">
    <reaction evidence="4">
        <text>glycine + O2 + H2O = glyoxylate + H2O2 + NH4(+)</text>
        <dbReference type="Rhea" id="RHEA:11532"/>
        <dbReference type="ChEBI" id="CHEBI:15377"/>
        <dbReference type="ChEBI" id="CHEBI:15379"/>
        <dbReference type="ChEBI" id="CHEBI:16240"/>
        <dbReference type="ChEBI" id="CHEBI:28938"/>
        <dbReference type="ChEBI" id="CHEBI:36655"/>
        <dbReference type="ChEBI" id="CHEBI:57305"/>
        <dbReference type="EC" id="1.4.3.19"/>
    </reaction>
</comment>
<dbReference type="UniPathway" id="UPA00060"/>
<dbReference type="SUPFAM" id="SSF51905">
    <property type="entry name" value="FAD/NAD(P)-binding domain"/>
    <property type="match status" value="1"/>
</dbReference>
<evidence type="ECO:0000256" key="3">
    <source>
        <dbReference type="ARBA" id="ARBA00023002"/>
    </source>
</evidence>
<comment type="caution">
    <text evidence="7">The sequence shown here is derived from an EMBL/GenBank/DDBJ whole genome shotgun (WGS) entry which is preliminary data.</text>
</comment>
<protein>
    <recommendedName>
        <fullName evidence="5">glycine oxidase</fullName>
        <ecNumber evidence="5">1.4.3.19</ecNumber>
    </recommendedName>
</protein>
<dbReference type="Pfam" id="PF01266">
    <property type="entry name" value="DAO"/>
    <property type="match status" value="1"/>
</dbReference>
<gene>
    <name evidence="7" type="ORF">BJ994_002076</name>
</gene>
<evidence type="ECO:0000256" key="1">
    <source>
        <dbReference type="ARBA" id="ARBA00004948"/>
    </source>
</evidence>
<keyword evidence="2" id="KW-0784">Thiamine biosynthesis</keyword>
<dbReference type="RefSeq" id="WP_167993898.1">
    <property type="nucleotide sequence ID" value="NZ_JAATJL010000001.1"/>
</dbReference>
<dbReference type="GO" id="GO:0050660">
    <property type="term" value="F:flavin adenine dinucleotide binding"/>
    <property type="evidence" value="ECO:0007669"/>
    <property type="project" value="InterPro"/>
</dbReference>
<evidence type="ECO:0000256" key="2">
    <source>
        <dbReference type="ARBA" id="ARBA00022977"/>
    </source>
</evidence>
<organism evidence="7 8">
    <name type="scientific">Arthrobacter pigmenti</name>
    <dbReference type="NCBI Taxonomy" id="271432"/>
    <lineage>
        <taxon>Bacteria</taxon>
        <taxon>Bacillati</taxon>
        <taxon>Actinomycetota</taxon>
        <taxon>Actinomycetes</taxon>
        <taxon>Micrococcales</taxon>
        <taxon>Micrococcaceae</taxon>
        <taxon>Arthrobacter</taxon>
    </lineage>
</organism>
<dbReference type="Proteomes" id="UP000547458">
    <property type="component" value="Unassembled WGS sequence"/>
</dbReference>
<dbReference type="Gene3D" id="3.50.50.60">
    <property type="entry name" value="FAD/NAD(P)-binding domain"/>
    <property type="match status" value="1"/>
</dbReference>
<dbReference type="InterPro" id="IPR012727">
    <property type="entry name" value="Gly_oxidase_ThiO"/>
</dbReference>
<comment type="pathway">
    <text evidence="1">Cofactor biosynthesis; thiamine diphosphate biosynthesis.</text>
</comment>
<accession>A0A846RN09</accession>
<name>A0A846RN09_9MICC</name>
<sequence>MEASVDVAVVGGGIVGLGIAWEAVRRGHSVTLIDPAPATGATRAAAGMIAPASELHYREEHLLELTMDSARRYPEFITSLAWTGIDPGYRNTGTLVLAVDGADRQALADLRTVQSAHGLDVEQISVREARRSEPMIGPAATGAFRAGEDHQLDPRKLAASLHSAVLARGTILAATASALERNGDRVIGVKLHDGGTVAARHTIVANGLAASELTHLPVQLPMRPVYGDILRLRVPTSLQPLLTHTVRGLVRGHAVYLVPRADGTVVLGATIREDGSNAVSAGGVYQLLRDAQQLVPAVAELELEEILCRARPGTPDNAPLLGGVPGVDGLLIATGFFRHGVLLTPAAAALCVDLLKGKPVPPGIERYRPDRFGKGQQ</sequence>
<evidence type="ECO:0000313" key="7">
    <source>
        <dbReference type="EMBL" id="NJC23000.1"/>
    </source>
</evidence>
<keyword evidence="3 7" id="KW-0560">Oxidoreductase</keyword>
<dbReference type="PANTHER" id="PTHR13847:SF289">
    <property type="entry name" value="GLYCINE OXIDASE"/>
    <property type="match status" value="1"/>
</dbReference>
<dbReference type="Gene3D" id="3.30.9.10">
    <property type="entry name" value="D-Amino Acid Oxidase, subunit A, domain 2"/>
    <property type="match status" value="1"/>
</dbReference>
<dbReference type="PANTHER" id="PTHR13847">
    <property type="entry name" value="SARCOSINE DEHYDROGENASE-RELATED"/>
    <property type="match status" value="1"/>
</dbReference>
<dbReference type="NCBIfam" id="TIGR02352">
    <property type="entry name" value="thiamin_ThiO"/>
    <property type="match status" value="1"/>
</dbReference>
<dbReference type="EMBL" id="JAATJL010000001">
    <property type="protein sequence ID" value="NJC23000.1"/>
    <property type="molecule type" value="Genomic_DNA"/>
</dbReference>
<dbReference type="AlphaFoldDB" id="A0A846RN09"/>
<dbReference type="GO" id="GO:0009229">
    <property type="term" value="P:thiamine diphosphate biosynthetic process"/>
    <property type="evidence" value="ECO:0007669"/>
    <property type="project" value="UniProtKB-UniPathway"/>
</dbReference>
<keyword evidence="8" id="KW-1185">Reference proteome</keyword>
<feature type="domain" description="FAD dependent oxidoreductase" evidence="6">
    <location>
        <begin position="6"/>
        <end position="354"/>
    </location>
</feature>
<evidence type="ECO:0000259" key="6">
    <source>
        <dbReference type="Pfam" id="PF01266"/>
    </source>
</evidence>
<dbReference type="InterPro" id="IPR006076">
    <property type="entry name" value="FAD-dep_OxRdtase"/>
</dbReference>
<dbReference type="GO" id="GO:0043799">
    <property type="term" value="F:glycine oxidase activity"/>
    <property type="evidence" value="ECO:0007669"/>
    <property type="project" value="UniProtKB-EC"/>
</dbReference>
<evidence type="ECO:0000256" key="4">
    <source>
        <dbReference type="ARBA" id="ARBA00049872"/>
    </source>
</evidence>